<dbReference type="GO" id="GO:0005886">
    <property type="term" value="C:plasma membrane"/>
    <property type="evidence" value="ECO:0007669"/>
    <property type="project" value="TreeGrafter"/>
</dbReference>
<dbReference type="PRINTS" id="PR00259">
    <property type="entry name" value="TMFOUR"/>
</dbReference>
<dbReference type="Proteomes" id="UP001152320">
    <property type="component" value="Chromosome 23"/>
</dbReference>
<evidence type="ECO:0000256" key="6">
    <source>
        <dbReference type="RuleBase" id="RU361218"/>
    </source>
</evidence>
<comment type="similarity">
    <text evidence="2 6">Belongs to the tetraspanin (TM4SF) family.</text>
</comment>
<comment type="caution">
    <text evidence="7">The sequence shown here is derived from an EMBL/GenBank/DDBJ whole genome shotgun (WGS) entry which is preliminary data.</text>
</comment>
<protein>
    <recommendedName>
        <fullName evidence="6">Tetraspanin</fullName>
    </recommendedName>
</protein>
<gene>
    <name evidence="7" type="ORF">HOLleu_41954</name>
</gene>
<evidence type="ECO:0000313" key="7">
    <source>
        <dbReference type="EMBL" id="KAJ8020102.1"/>
    </source>
</evidence>
<dbReference type="EMBL" id="JAIZAY010000023">
    <property type="protein sequence ID" value="KAJ8020102.1"/>
    <property type="molecule type" value="Genomic_DNA"/>
</dbReference>
<keyword evidence="8" id="KW-1185">Reference proteome</keyword>
<dbReference type="PIRSF" id="PIRSF002419">
    <property type="entry name" value="Tetraspanin"/>
    <property type="match status" value="1"/>
</dbReference>
<dbReference type="InterPro" id="IPR018503">
    <property type="entry name" value="Tetraspanin_CS"/>
</dbReference>
<dbReference type="Pfam" id="PF00335">
    <property type="entry name" value="Tetraspanin"/>
    <property type="match status" value="1"/>
</dbReference>
<evidence type="ECO:0000313" key="8">
    <source>
        <dbReference type="Proteomes" id="UP001152320"/>
    </source>
</evidence>
<dbReference type="PANTHER" id="PTHR19282:SF544">
    <property type="entry name" value="TETRASPANIN"/>
    <property type="match status" value="1"/>
</dbReference>
<feature type="transmembrane region" description="Helical" evidence="6">
    <location>
        <begin position="83"/>
        <end position="107"/>
    </location>
</feature>
<dbReference type="PANTHER" id="PTHR19282">
    <property type="entry name" value="TETRASPANIN"/>
    <property type="match status" value="1"/>
</dbReference>
<reference evidence="7" key="1">
    <citation type="submission" date="2021-10" db="EMBL/GenBank/DDBJ databases">
        <title>Tropical sea cucumber genome reveals ecological adaptation and Cuvierian tubules defense mechanism.</title>
        <authorList>
            <person name="Chen T."/>
        </authorList>
    </citation>
    <scope>NUCLEOTIDE SEQUENCE</scope>
    <source>
        <strain evidence="7">Nanhai2018</strain>
        <tissue evidence="7">Muscle</tissue>
    </source>
</reference>
<dbReference type="PROSITE" id="PS00421">
    <property type="entry name" value="TM4_1"/>
    <property type="match status" value="1"/>
</dbReference>
<comment type="subcellular location">
    <subcellularLocation>
        <location evidence="1 6">Membrane</location>
        <topology evidence="1 6">Multi-pass membrane protein</topology>
    </subcellularLocation>
</comment>
<evidence type="ECO:0000256" key="3">
    <source>
        <dbReference type="ARBA" id="ARBA00022692"/>
    </source>
</evidence>
<feature type="transmembrane region" description="Helical" evidence="6">
    <location>
        <begin position="20"/>
        <end position="38"/>
    </location>
</feature>
<dbReference type="InterPro" id="IPR008952">
    <property type="entry name" value="Tetraspanin_EC2_sf"/>
</dbReference>
<proteinExistence type="inferred from homology"/>
<evidence type="ECO:0000256" key="5">
    <source>
        <dbReference type="ARBA" id="ARBA00023136"/>
    </source>
</evidence>
<keyword evidence="3 6" id="KW-0812">Transmembrane</keyword>
<evidence type="ECO:0000256" key="1">
    <source>
        <dbReference type="ARBA" id="ARBA00004141"/>
    </source>
</evidence>
<dbReference type="InterPro" id="IPR018499">
    <property type="entry name" value="Tetraspanin/Peripherin"/>
</dbReference>
<dbReference type="OrthoDB" id="10033535at2759"/>
<evidence type="ECO:0000256" key="2">
    <source>
        <dbReference type="ARBA" id="ARBA00006840"/>
    </source>
</evidence>
<feature type="transmembrane region" description="Helical" evidence="6">
    <location>
        <begin position="254"/>
        <end position="278"/>
    </location>
</feature>
<keyword evidence="5 6" id="KW-0472">Membrane</keyword>
<accession>A0A9Q1BCY1</accession>
<evidence type="ECO:0000256" key="4">
    <source>
        <dbReference type="ARBA" id="ARBA00022989"/>
    </source>
</evidence>
<sequence>MQKPGYYNSLVRNARQTRVYTNLCGLIIIIAASFFLASRNEYHYFTGESGIAVAVALICVGVFIFLTGFFGCCGAMRENYCMLFTYAVIIFCLLLVQIAAGITGFVLRHEISDEIDKSMKNELMHYKNDTAVHEAYDDIQKGLKCCGASNYTDWFAPNILYGNHSVPESCCIEENCDHYNIPDTTAGAKKIIHTEAPSWLKAFRSPEDKTLSHLQKRDQRYRYGATADVWRSYYMIDSSQGCASEVKNILHDNMMAIIIACIVIGLIEITGIFCSCCLMKSVKNEYEVV</sequence>
<organism evidence="7 8">
    <name type="scientific">Holothuria leucospilota</name>
    <name type="common">Black long sea cucumber</name>
    <name type="synonym">Mertensiothuria leucospilota</name>
    <dbReference type="NCBI Taxonomy" id="206669"/>
    <lineage>
        <taxon>Eukaryota</taxon>
        <taxon>Metazoa</taxon>
        <taxon>Echinodermata</taxon>
        <taxon>Eleutherozoa</taxon>
        <taxon>Echinozoa</taxon>
        <taxon>Holothuroidea</taxon>
        <taxon>Aspidochirotacea</taxon>
        <taxon>Aspidochirotida</taxon>
        <taxon>Holothuriidae</taxon>
        <taxon>Holothuria</taxon>
    </lineage>
</organism>
<name>A0A9Q1BCY1_HOLLE</name>
<dbReference type="AlphaFoldDB" id="A0A9Q1BCY1"/>
<keyword evidence="4 6" id="KW-1133">Transmembrane helix</keyword>
<dbReference type="InterPro" id="IPR000301">
    <property type="entry name" value="Tetraspanin_animals"/>
</dbReference>
<dbReference type="CDD" id="cd03127">
    <property type="entry name" value="tetraspanin_LEL"/>
    <property type="match status" value="1"/>
</dbReference>
<feature type="transmembrane region" description="Helical" evidence="6">
    <location>
        <begin position="50"/>
        <end position="71"/>
    </location>
</feature>
<dbReference type="SUPFAM" id="SSF48652">
    <property type="entry name" value="Tetraspanin"/>
    <property type="match status" value="1"/>
</dbReference>
<dbReference type="Gene3D" id="1.10.1450.10">
    <property type="entry name" value="Tetraspanin"/>
    <property type="match status" value="1"/>
</dbReference>